<evidence type="ECO:0000313" key="5">
    <source>
        <dbReference type="EMBL" id="OQB71747.1"/>
    </source>
</evidence>
<dbReference type="EMBL" id="MWDQ01000150">
    <property type="protein sequence ID" value="OQB71747.1"/>
    <property type="molecule type" value="Genomic_DNA"/>
</dbReference>
<dbReference type="Pfam" id="PF00037">
    <property type="entry name" value="Fer4"/>
    <property type="match status" value="1"/>
</dbReference>
<dbReference type="Proteomes" id="UP000485562">
    <property type="component" value="Unassembled WGS sequence"/>
</dbReference>
<keyword evidence="3" id="KW-0411">Iron-sulfur</keyword>
<evidence type="ECO:0000256" key="2">
    <source>
        <dbReference type="ARBA" id="ARBA00023004"/>
    </source>
</evidence>
<keyword evidence="2" id="KW-0408">Iron</keyword>
<feature type="domain" description="4Fe-4S ferredoxin-type" evidence="4">
    <location>
        <begin position="330"/>
        <end position="359"/>
    </location>
</feature>
<dbReference type="GO" id="GO:0051536">
    <property type="term" value="F:iron-sulfur cluster binding"/>
    <property type="evidence" value="ECO:0007669"/>
    <property type="project" value="UniProtKB-KW"/>
</dbReference>
<proteinExistence type="predicted"/>
<name>A0A1V6C4B6_UNCT6</name>
<dbReference type="InterPro" id="IPR017896">
    <property type="entry name" value="4Fe4S_Fe-S-bd"/>
</dbReference>
<dbReference type="InterPro" id="IPR017900">
    <property type="entry name" value="4Fe4S_Fe_S_CS"/>
</dbReference>
<accession>A0A1V6C4B6</accession>
<dbReference type="GO" id="GO:0046872">
    <property type="term" value="F:metal ion binding"/>
    <property type="evidence" value="ECO:0007669"/>
    <property type="project" value="UniProtKB-KW"/>
</dbReference>
<gene>
    <name evidence="5" type="ORF">BWX89_01668</name>
</gene>
<protein>
    <submittedName>
        <fullName evidence="5">Quinol dehydrogenase membrane component</fullName>
    </submittedName>
</protein>
<dbReference type="InterPro" id="IPR007160">
    <property type="entry name" value="DUF362"/>
</dbReference>
<feature type="domain" description="4Fe-4S ferredoxin-type" evidence="4">
    <location>
        <begin position="304"/>
        <end position="329"/>
    </location>
</feature>
<evidence type="ECO:0000256" key="1">
    <source>
        <dbReference type="ARBA" id="ARBA00022723"/>
    </source>
</evidence>
<sequence length="367" mass="41453">MQKKIAIVKCRDYKKSTVRDAINRIFDLLGWESSEQGILLKPNMLSARSPDEAVTTHPVILEVLSEILPEKIYIGDSPPGSHKGIEQYWQKCGYSDVASKTKATLVKLEGKSTLFNLNISGRIVSFPVSDLVFTYPVFNLPKFKTHNITVLSLCMKNLYGLISGYSKGLLHTKFPEPEFFNRFIVELYNLLKNRIIFNLIDAVEIMDKNGPSSGRKRHYGYLIAGKDAVCVDIFCAGLAGLLLEDVVFLKIYSAEYGVPDFEVVGDKPEVINNFCPPLSSAIFKIQDKPVLSNVLRFSANRLNIIPVIEHKHCRKCMECFKVCPVKAISEDLKINRKKCINCLCCFEVCPHRAIKIKRSLLARFILP</sequence>
<evidence type="ECO:0000256" key="3">
    <source>
        <dbReference type="ARBA" id="ARBA00023014"/>
    </source>
</evidence>
<keyword evidence="1" id="KW-0479">Metal-binding</keyword>
<dbReference type="Pfam" id="PF04015">
    <property type="entry name" value="DUF362"/>
    <property type="match status" value="1"/>
</dbReference>
<organism evidence="5">
    <name type="scientific">candidate division TA06 bacterium ADurb.Bin131</name>
    <dbReference type="NCBI Taxonomy" id="1852827"/>
    <lineage>
        <taxon>Bacteria</taxon>
        <taxon>Bacteria division TA06</taxon>
    </lineage>
</organism>
<dbReference type="Gene3D" id="3.30.70.20">
    <property type="match status" value="1"/>
</dbReference>
<evidence type="ECO:0000259" key="4">
    <source>
        <dbReference type="PROSITE" id="PS51379"/>
    </source>
</evidence>
<comment type="caution">
    <text evidence="5">The sequence shown here is derived from an EMBL/GenBank/DDBJ whole genome shotgun (WGS) entry which is preliminary data.</text>
</comment>
<dbReference type="PROSITE" id="PS00198">
    <property type="entry name" value="4FE4S_FER_1"/>
    <property type="match status" value="1"/>
</dbReference>
<reference evidence="5" key="1">
    <citation type="submission" date="2017-02" db="EMBL/GenBank/DDBJ databases">
        <title>Delving into the versatile metabolic prowess of the omnipresent phylum Bacteroidetes.</title>
        <authorList>
            <person name="Nobu M.K."/>
            <person name="Mei R."/>
            <person name="Narihiro T."/>
            <person name="Kuroda K."/>
            <person name="Liu W.-T."/>
        </authorList>
    </citation>
    <scope>NUCLEOTIDE SEQUENCE</scope>
    <source>
        <strain evidence="5">ADurb.Bin131</strain>
    </source>
</reference>
<dbReference type="PROSITE" id="PS51379">
    <property type="entry name" value="4FE4S_FER_2"/>
    <property type="match status" value="2"/>
</dbReference>
<dbReference type="AlphaFoldDB" id="A0A1V6C4B6"/>
<dbReference type="SUPFAM" id="SSF54862">
    <property type="entry name" value="4Fe-4S ferredoxins"/>
    <property type="match status" value="1"/>
</dbReference>